<dbReference type="EMBL" id="CP022657">
    <property type="protein sequence ID" value="ASS74193.1"/>
    <property type="molecule type" value="Genomic_DNA"/>
</dbReference>
<accession>A0A223CYJ2</accession>
<evidence type="ECO:0000259" key="2">
    <source>
        <dbReference type="Pfam" id="PF03795"/>
    </source>
</evidence>
<keyword evidence="4" id="KW-1185">Reference proteome</keyword>
<dbReference type="InterPro" id="IPR005545">
    <property type="entry name" value="YCII"/>
</dbReference>
<dbReference type="Gene3D" id="3.30.70.1060">
    <property type="entry name" value="Dimeric alpha+beta barrel"/>
    <property type="match status" value="1"/>
</dbReference>
<comment type="similarity">
    <text evidence="1">Belongs to the YciI family.</text>
</comment>
<evidence type="ECO:0000313" key="3">
    <source>
        <dbReference type="EMBL" id="ASS74193.1"/>
    </source>
</evidence>
<sequence>MTTTTEYSYLLRPNRPDFITTMTEAEQAVMGEHFVYLQQLLSAGQLILAGPCLDAAYGVVIFRADSPEAAAAIMQNDPAVVKAVMSAEVHPFRVSLMEGRDDR</sequence>
<gene>
    <name evidence="3" type="ORF">CIG75_03795</name>
</gene>
<dbReference type="PANTHER" id="PTHR37828:SF1">
    <property type="entry name" value="YCII-RELATED DOMAIN-CONTAINING PROTEIN"/>
    <property type="match status" value="1"/>
</dbReference>
<evidence type="ECO:0000313" key="4">
    <source>
        <dbReference type="Proteomes" id="UP000214688"/>
    </source>
</evidence>
<dbReference type="PANTHER" id="PTHR37828">
    <property type="entry name" value="GSR2449 PROTEIN"/>
    <property type="match status" value="1"/>
</dbReference>
<proteinExistence type="inferred from homology"/>
<dbReference type="Pfam" id="PF03795">
    <property type="entry name" value="YCII"/>
    <property type="match status" value="1"/>
</dbReference>
<reference evidence="3 4" key="1">
    <citation type="journal article" date="2015" name="Int. J. Syst. Evol. Microbiol.">
        <title>Tumebacillus algifaecis sp. nov., isolated from decomposing algal scum.</title>
        <authorList>
            <person name="Wu Y.F."/>
            <person name="Zhang B."/>
            <person name="Xing P."/>
            <person name="Wu Q.L."/>
            <person name="Liu S.J."/>
        </authorList>
    </citation>
    <scope>NUCLEOTIDE SEQUENCE [LARGE SCALE GENOMIC DNA]</scope>
    <source>
        <strain evidence="3 4">THMBR28</strain>
    </source>
</reference>
<name>A0A223CYJ2_9BACL</name>
<dbReference type="OrthoDB" id="8589613at2"/>
<dbReference type="SUPFAM" id="SSF54909">
    <property type="entry name" value="Dimeric alpha+beta barrel"/>
    <property type="match status" value="1"/>
</dbReference>
<organism evidence="3 4">
    <name type="scientific">Tumebacillus algifaecis</name>
    <dbReference type="NCBI Taxonomy" id="1214604"/>
    <lineage>
        <taxon>Bacteria</taxon>
        <taxon>Bacillati</taxon>
        <taxon>Bacillota</taxon>
        <taxon>Bacilli</taxon>
        <taxon>Bacillales</taxon>
        <taxon>Alicyclobacillaceae</taxon>
        <taxon>Tumebacillus</taxon>
    </lineage>
</organism>
<feature type="domain" description="YCII-related" evidence="2">
    <location>
        <begin position="11"/>
        <end position="92"/>
    </location>
</feature>
<protein>
    <recommendedName>
        <fullName evidence="2">YCII-related domain-containing protein</fullName>
    </recommendedName>
</protein>
<dbReference type="Proteomes" id="UP000214688">
    <property type="component" value="Chromosome"/>
</dbReference>
<dbReference type="AlphaFoldDB" id="A0A223CYJ2"/>
<evidence type="ECO:0000256" key="1">
    <source>
        <dbReference type="ARBA" id="ARBA00007689"/>
    </source>
</evidence>
<dbReference type="KEGG" id="tab:CIG75_03795"/>
<dbReference type="RefSeq" id="WP_094235452.1">
    <property type="nucleotide sequence ID" value="NZ_CP022657.1"/>
</dbReference>
<dbReference type="InterPro" id="IPR011008">
    <property type="entry name" value="Dimeric_a/b-barrel"/>
</dbReference>